<dbReference type="Proteomes" id="UP000254764">
    <property type="component" value="Unassembled WGS sequence"/>
</dbReference>
<organism evidence="1 2">
    <name type="scientific">Ciceribacter selenitireducens ATCC BAA-1503</name>
    <dbReference type="NCBI Taxonomy" id="1336235"/>
    <lineage>
        <taxon>Bacteria</taxon>
        <taxon>Pseudomonadati</taxon>
        <taxon>Pseudomonadota</taxon>
        <taxon>Alphaproteobacteria</taxon>
        <taxon>Hyphomicrobiales</taxon>
        <taxon>Rhizobiaceae</taxon>
        <taxon>Ciceribacter</taxon>
    </lineage>
</organism>
<dbReference type="AlphaFoldDB" id="A0A376AA16"/>
<evidence type="ECO:0000313" key="1">
    <source>
        <dbReference type="EMBL" id="SSC64626.1"/>
    </source>
</evidence>
<protein>
    <submittedName>
        <fullName evidence="1">Uncharacterized protein</fullName>
    </submittedName>
</protein>
<keyword evidence="2" id="KW-1185">Reference proteome</keyword>
<sequence length="43" mass="4773">MGTGRHDQAPCSCEHVAGGYRYLKHAKKDASSILSFYFADWAP</sequence>
<accession>A0A376AA16</accession>
<proteinExistence type="predicted"/>
<name>A0A376AA16_9HYPH</name>
<reference evidence="2" key="1">
    <citation type="submission" date="2018-07" db="EMBL/GenBank/DDBJ databases">
        <authorList>
            <person name="Peiro R."/>
            <person name="Begona"/>
            <person name="Cbmso G."/>
            <person name="Lopez M."/>
            <person name="Gonzalez S."/>
        </authorList>
    </citation>
    <scope>NUCLEOTIDE SEQUENCE [LARGE SCALE GENOMIC DNA]</scope>
</reference>
<dbReference type="EMBL" id="UEYP01000012">
    <property type="protein sequence ID" value="SSC64626.1"/>
    <property type="molecule type" value="Genomic_DNA"/>
</dbReference>
<evidence type="ECO:0000313" key="2">
    <source>
        <dbReference type="Proteomes" id="UP000254764"/>
    </source>
</evidence>
<gene>
    <name evidence="1" type="ORF">RHIZ70_334</name>
</gene>